<feature type="region of interest" description="Disordered" evidence="1">
    <location>
        <begin position="339"/>
        <end position="395"/>
    </location>
</feature>
<reference evidence="4" key="4">
    <citation type="journal article" date="2015" name="G3 (Bethesda)">
        <title>Genome sequences of three phytopathogenic species of the Magnaporthaceae family of fungi.</title>
        <authorList>
            <person name="Okagaki L.H."/>
            <person name="Nunes C.C."/>
            <person name="Sailsbery J."/>
            <person name="Clay B."/>
            <person name="Brown D."/>
            <person name="John T."/>
            <person name="Oh Y."/>
            <person name="Young N."/>
            <person name="Fitzgerald M."/>
            <person name="Haas B.J."/>
            <person name="Zeng Q."/>
            <person name="Young S."/>
            <person name="Adiconis X."/>
            <person name="Fan L."/>
            <person name="Levin J.Z."/>
            <person name="Mitchell T.K."/>
            <person name="Okubara P.A."/>
            <person name="Farman M.L."/>
            <person name="Kohn L.M."/>
            <person name="Birren B."/>
            <person name="Ma L.-J."/>
            <person name="Dean R.A."/>
        </authorList>
    </citation>
    <scope>NUCLEOTIDE SEQUENCE</scope>
    <source>
        <strain evidence="4">ATCC 64411 / 73-15</strain>
    </source>
</reference>
<accession>A0A0C4E6A2</accession>
<dbReference type="GO" id="GO:0003729">
    <property type="term" value="F:mRNA binding"/>
    <property type="evidence" value="ECO:0007669"/>
    <property type="project" value="TreeGrafter"/>
</dbReference>
<evidence type="ECO:0000259" key="2">
    <source>
        <dbReference type="PROSITE" id="PS51512"/>
    </source>
</evidence>
<feature type="domain" description="DFDF" evidence="2">
    <location>
        <begin position="307"/>
        <end position="343"/>
    </location>
</feature>
<dbReference type="OrthoDB" id="10030313at2759"/>
<proteinExistence type="predicted"/>
<dbReference type="EMBL" id="ADBL01001937">
    <property type="status" value="NOT_ANNOTATED_CDS"/>
    <property type="molecule type" value="Genomic_DNA"/>
</dbReference>
<dbReference type="Pfam" id="PF09532">
    <property type="entry name" value="FDF"/>
    <property type="match status" value="1"/>
</dbReference>
<reference evidence="3" key="3">
    <citation type="submission" date="2011-03" db="EMBL/GenBank/DDBJ databases">
        <title>Annotation of Magnaporthe poae ATCC 64411.</title>
        <authorList>
            <person name="Ma L.-J."/>
            <person name="Dead R."/>
            <person name="Young S.K."/>
            <person name="Zeng Q."/>
            <person name="Gargeya S."/>
            <person name="Fitzgerald M."/>
            <person name="Haas B."/>
            <person name="Abouelleil A."/>
            <person name="Alvarado L."/>
            <person name="Arachchi H.M."/>
            <person name="Berlin A."/>
            <person name="Brown A."/>
            <person name="Chapman S.B."/>
            <person name="Chen Z."/>
            <person name="Dunbar C."/>
            <person name="Freedman E."/>
            <person name="Gearin G."/>
            <person name="Gellesch M."/>
            <person name="Goldberg J."/>
            <person name="Griggs A."/>
            <person name="Gujja S."/>
            <person name="Heiman D."/>
            <person name="Howarth C."/>
            <person name="Larson L."/>
            <person name="Lui A."/>
            <person name="MacDonald P.J.P."/>
            <person name="Mehta T."/>
            <person name="Montmayeur A."/>
            <person name="Murphy C."/>
            <person name="Neiman D."/>
            <person name="Pearson M."/>
            <person name="Priest M."/>
            <person name="Roberts A."/>
            <person name="Saif S."/>
            <person name="Shea T."/>
            <person name="Shenoy N."/>
            <person name="Sisk P."/>
            <person name="Stolte C."/>
            <person name="Sykes S."/>
            <person name="Yandava C."/>
            <person name="Wortman J."/>
            <person name="Nusbaum C."/>
            <person name="Birren B."/>
        </authorList>
    </citation>
    <scope>NUCLEOTIDE SEQUENCE</scope>
    <source>
        <strain evidence="3">ATCC 64411</strain>
    </source>
</reference>
<dbReference type="PANTHER" id="PTHR13612">
    <property type="entry name" value="ENHANCER OF MRNA-DECAPPING PROTEIN 3"/>
    <property type="match status" value="1"/>
</dbReference>
<dbReference type="EMBL" id="GL876972">
    <property type="protein sequence ID" value="KLU89056.1"/>
    <property type="molecule type" value="Genomic_DNA"/>
</dbReference>
<evidence type="ECO:0000313" key="5">
    <source>
        <dbReference type="Proteomes" id="UP000011715"/>
    </source>
</evidence>
<feature type="compositionally biased region" description="Low complexity" evidence="1">
    <location>
        <begin position="95"/>
        <end position="105"/>
    </location>
</feature>
<dbReference type="Proteomes" id="UP000011715">
    <property type="component" value="Unassembled WGS sequence"/>
</dbReference>
<reference evidence="4" key="5">
    <citation type="submission" date="2015-06" db="UniProtKB">
        <authorList>
            <consortium name="EnsemblFungi"/>
        </authorList>
    </citation>
    <scope>IDENTIFICATION</scope>
    <source>
        <strain evidence="4">ATCC 64411</strain>
    </source>
</reference>
<dbReference type="PANTHER" id="PTHR13612:SF0">
    <property type="entry name" value="ENHANCER OF MRNA-DECAPPING PROTEIN 3"/>
    <property type="match status" value="1"/>
</dbReference>
<evidence type="ECO:0000256" key="1">
    <source>
        <dbReference type="SAM" id="MobiDB-lite"/>
    </source>
</evidence>
<evidence type="ECO:0000313" key="3">
    <source>
        <dbReference type="EMBL" id="KLU89056.1"/>
    </source>
</evidence>
<dbReference type="STRING" id="644358.A0A0C4E6A2"/>
<gene>
    <name evidence="3" type="ORF">MAPG_08033</name>
</gene>
<dbReference type="EnsemblFungi" id="MAPG_08033T0">
    <property type="protein sequence ID" value="MAPG_08033T0"/>
    <property type="gene ID" value="MAPG_08033"/>
</dbReference>
<evidence type="ECO:0000313" key="4">
    <source>
        <dbReference type="EnsemblFungi" id="MAPG_08033T0"/>
    </source>
</evidence>
<dbReference type="VEuPathDB" id="FungiDB:MAPG_08033"/>
<organism evidence="4 5">
    <name type="scientific">Magnaporthiopsis poae (strain ATCC 64411 / 73-15)</name>
    <name type="common">Kentucky bluegrass fungus</name>
    <name type="synonym">Magnaporthe poae</name>
    <dbReference type="NCBI Taxonomy" id="644358"/>
    <lineage>
        <taxon>Eukaryota</taxon>
        <taxon>Fungi</taxon>
        <taxon>Dikarya</taxon>
        <taxon>Ascomycota</taxon>
        <taxon>Pezizomycotina</taxon>
        <taxon>Sordariomycetes</taxon>
        <taxon>Sordariomycetidae</taxon>
        <taxon>Magnaporthales</taxon>
        <taxon>Magnaporthaceae</taxon>
        <taxon>Magnaporthiopsis</taxon>
    </lineage>
</organism>
<dbReference type="InterPro" id="IPR025762">
    <property type="entry name" value="DFDF"/>
</dbReference>
<reference evidence="3" key="1">
    <citation type="submission" date="2010-05" db="EMBL/GenBank/DDBJ databases">
        <title>The Genome Sequence of Magnaporthe poae strain ATCC 64411.</title>
        <authorList>
            <consortium name="The Broad Institute Genome Sequencing Platform"/>
            <consortium name="Broad Institute Genome Sequencing Center for Infectious Disease"/>
            <person name="Ma L.-J."/>
            <person name="Dead R."/>
            <person name="Young S."/>
            <person name="Zeng Q."/>
            <person name="Koehrsen M."/>
            <person name="Alvarado L."/>
            <person name="Berlin A."/>
            <person name="Chapman S.B."/>
            <person name="Chen Z."/>
            <person name="Freedman E."/>
            <person name="Gellesch M."/>
            <person name="Goldberg J."/>
            <person name="Griggs A."/>
            <person name="Gujja S."/>
            <person name="Heilman E.R."/>
            <person name="Heiman D."/>
            <person name="Hepburn T."/>
            <person name="Howarth C."/>
            <person name="Jen D."/>
            <person name="Larson L."/>
            <person name="Mehta T."/>
            <person name="Neiman D."/>
            <person name="Pearson M."/>
            <person name="Roberts A."/>
            <person name="Saif S."/>
            <person name="Shea T."/>
            <person name="Shenoy N."/>
            <person name="Sisk P."/>
            <person name="Stolte C."/>
            <person name="Sykes S."/>
            <person name="Walk T."/>
            <person name="White J."/>
            <person name="Yandava C."/>
            <person name="Haas B."/>
            <person name="Nusbaum C."/>
            <person name="Birren B."/>
        </authorList>
    </citation>
    <scope>NUCLEOTIDE SEQUENCE</scope>
    <source>
        <strain evidence="3">ATCC 64411</strain>
    </source>
</reference>
<reference evidence="5" key="2">
    <citation type="submission" date="2010-05" db="EMBL/GenBank/DDBJ databases">
        <title>The genome sequence of Magnaporthe poae strain ATCC 64411.</title>
        <authorList>
            <person name="Ma L.-J."/>
            <person name="Dead R."/>
            <person name="Young S."/>
            <person name="Zeng Q."/>
            <person name="Koehrsen M."/>
            <person name="Alvarado L."/>
            <person name="Berlin A."/>
            <person name="Chapman S.B."/>
            <person name="Chen Z."/>
            <person name="Freedman E."/>
            <person name="Gellesch M."/>
            <person name="Goldberg J."/>
            <person name="Griggs A."/>
            <person name="Gujja S."/>
            <person name="Heilman E.R."/>
            <person name="Heiman D."/>
            <person name="Hepburn T."/>
            <person name="Howarth C."/>
            <person name="Jen D."/>
            <person name="Larson L."/>
            <person name="Mehta T."/>
            <person name="Neiman D."/>
            <person name="Pearson M."/>
            <person name="Roberts A."/>
            <person name="Saif S."/>
            <person name="Shea T."/>
            <person name="Shenoy N."/>
            <person name="Sisk P."/>
            <person name="Stolte C."/>
            <person name="Sykes S."/>
            <person name="Walk T."/>
            <person name="White J."/>
            <person name="Yandava C."/>
            <person name="Haas B."/>
            <person name="Nusbaum C."/>
            <person name="Birren B."/>
        </authorList>
    </citation>
    <scope>NUCLEOTIDE SEQUENCE [LARGE SCALE GENOMIC DNA]</scope>
    <source>
        <strain evidence="5">ATCC 64411 / 73-15</strain>
    </source>
</reference>
<feature type="region of interest" description="Disordered" evidence="1">
    <location>
        <begin position="71"/>
        <end position="126"/>
    </location>
</feature>
<protein>
    <submittedName>
        <fullName evidence="3">YjeF_N domain-containing protein</fullName>
    </submittedName>
</protein>
<dbReference type="GO" id="GO:0000932">
    <property type="term" value="C:P-body"/>
    <property type="evidence" value="ECO:0007669"/>
    <property type="project" value="TreeGrafter"/>
</dbReference>
<dbReference type="GO" id="GO:0031087">
    <property type="term" value="P:deadenylation-independent decapping of nuclear-transcribed mRNA"/>
    <property type="evidence" value="ECO:0007669"/>
    <property type="project" value="TreeGrafter"/>
</dbReference>
<sequence>MAADFIGAHMLVTLREPPTSLRGVVSDVKSGCSLTLSNVWSVDGSVWLQSHLIVDAANVVNLVEIPAAAPPLETPTTNTRTPIASTSTCVQNTGRPSAPASSAAPSRPPTIEISSLQSAPPASSIVAPASNPAAGVPFRDPAIIAVGKPPPAGVATHPSARDNKGSGPASRQGKSAQEIPGTSAAATSIAASAAKPSLDTPRISVHGPDPVASDLPYVDAEATSNVPGKKKSRRPRANRGGRATATTQEDARLGQDVINEQAAAHGTKGWRQTPMLEDTSSFQPYNALKKGRGRKANALQHESGWASEDVTDVQELGEFDFEGGLAKFDKHTLFDQMRKDDQVDDANRLVSHNRQPRPKPGTSGGRAPTRLLEQRGGHGAAERTGPGKPPELTER</sequence>
<dbReference type="SMART" id="SM01199">
    <property type="entry name" value="FDF"/>
    <property type="match status" value="1"/>
</dbReference>
<dbReference type="AlphaFoldDB" id="A0A0C4E6A2"/>
<keyword evidence="5" id="KW-1185">Reference proteome</keyword>
<name>A0A0C4E6A2_MAGP6</name>
<dbReference type="GO" id="GO:0033962">
    <property type="term" value="P:P-body assembly"/>
    <property type="evidence" value="ECO:0007669"/>
    <property type="project" value="TreeGrafter"/>
</dbReference>
<feature type="compositionally biased region" description="Low complexity" evidence="1">
    <location>
        <begin position="182"/>
        <end position="194"/>
    </location>
</feature>
<feature type="region of interest" description="Disordered" evidence="1">
    <location>
        <begin position="142"/>
        <end position="251"/>
    </location>
</feature>
<feature type="compositionally biased region" description="Basic residues" evidence="1">
    <location>
        <begin position="228"/>
        <end position="239"/>
    </location>
</feature>
<dbReference type="InterPro" id="IPR019050">
    <property type="entry name" value="FDF_dom"/>
</dbReference>
<dbReference type="PROSITE" id="PS51512">
    <property type="entry name" value="DFDF"/>
    <property type="match status" value="1"/>
</dbReference>
<dbReference type="eggNOG" id="KOG2585">
    <property type="taxonomic scope" value="Eukaryota"/>
</dbReference>
<feature type="compositionally biased region" description="Polar residues" evidence="1">
    <location>
        <begin position="80"/>
        <end position="94"/>
    </location>
</feature>